<dbReference type="GO" id="GO:0061630">
    <property type="term" value="F:ubiquitin protein ligase activity"/>
    <property type="evidence" value="ECO:0007669"/>
    <property type="project" value="UniProtKB-EC"/>
</dbReference>
<proteinExistence type="predicted"/>
<evidence type="ECO:0000259" key="7">
    <source>
        <dbReference type="PROSITE" id="PS50237"/>
    </source>
</evidence>
<dbReference type="Proteomes" id="UP000284702">
    <property type="component" value="Unassembled WGS sequence"/>
</dbReference>
<accession>A0A425D4R6</accession>
<evidence type="ECO:0000313" key="8">
    <source>
        <dbReference type="EMBL" id="RQM24276.1"/>
    </source>
</evidence>
<dbReference type="Gene3D" id="3.30.2410.10">
    <property type="entry name" value="Hect, E3 ligase catalytic domain"/>
    <property type="match status" value="1"/>
</dbReference>
<evidence type="ECO:0000256" key="3">
    <source>
        <dbReference type="ARBA" id="ARBA00012485"/>
    </source>
</evidence>
<feature type="domain" description="HECT" evidence="7">
    <location>
        <begin position="39"/>
        <end position="201"/>
    </location>
</feature>
<evidence type="ECO:0000256" key="2">
    <source>
        <dbReference type="ARBA" id="ARBA00004906"/>
    </source>
</evidence>
<dbReference type="SMART" id="SM00119">
    <property type="entry name" value="HECTc"/>
    <property type="match status" value="1"/>
</dbReference>
<evidence type="ECO:0000256" key="5">
    <source>
        <dbReference type="ARBA" id="ARBA00022786"/>
    </source>
</evidence>
<feature type="active site" description="Glycyl thioester intermediate" evidence="6">
    <location>
        <position position="167"/>
    </location>
</feature>
<dbReference type="Gene3D" id="3.90.1750.10">
    <property type="entry name" value="Hect, E3 ligase catalytic domains"/>
    <property type="match status" value="1"/>
</dbReference>
<keyword evidence="4" id="KW-0808">Transferase</keyword>
<evidence type="ECO:0000256" key="6">
    <source>
        <dbReference type="PROSITE-ProRule" id="PRU00104"/>
    </source>
</evidence>
<evidence type="ECO:0000256" key="1">
    <source>
        <dbReference type="ARBA" id="ARBA00000885"/>
    </source>
</evidence>
<dbReference type="InterPro" id="IPR035983">
    <property type="entry name" value="Hect_E3_ubiquitin_ligase"/>
</dbReference>
<dbReference type="InterPro" id="IPR050409">
    <property type="entry name" value="E3_ubiq-protein_ligase"/>
</dbReference>
<dbReference type="Gene3D" id="3.30.2160.10">
    <property type="entry name" value="Hect, E3 ligase catalytic domain"/>
    <property type="match status" value="1"/>
</dbReference>
<dbReference type="GO" id="GO:0006511">
    <property type="term" value="P:ubiquitin-dependent protein catabolic process"/>
    <property type="evidence" value="ECO:0007669"/>
    <property type="project" value="TreeGrafter"/>
</dbReference>
<dbReference type="PANTHER" id="PTHR11254:SF440">
    <property type="entry name" value="E3 UBIQUITIN-PROTEIN LIGASE NEDD-4"/>
    <property type="match status" value="1"/>
</dbReference>
<dbReference type="InterPro" id="IPR000569">
    <property type="entry name" value="HECT_dom"/>
</dbReference>
<gene>
    <name evidence="8" type="ORF">B5M09_011429</name>
</gene>
<dbReference type="EMBL" id="MZMZ02002748">
    <property type="protein sequence ID" value="RQM24276.1"/>
    <property type="molecule type" value="Genomic_DNA"/>
</dbReference>
<comment type="catalytic activity">
    <reaction evidence="1">
        <text>S-ubiquitinyl-[E2 ubiquitin-conjugating enzyme]-L-cysteine + [acceptor protein]-L-lysine = [E2 ubiquitin-conjugating enzyme]-L-cysteine + N(6)-ubiquitinyl-[acceptor protein]-L-lysine.</text>
        <dbReference type="EC" id="2.3.2.26"/>
    </reaction>
</comment>
<dbReference type="SUPFAM" id="SSF56204">
    <property type="entry name" value="Hect, E3 ligase catalytic domain"/>
    <property type="match status" value="1"/>
</dbReference>
<protein>
    <recommendedName>
        <fullName evidence="3">HECT-type E3 ubiquitin transferase</fullName>
        <ecNumber evidence="3">2.3.2.26</ecNumber>
    </recommendedName>
</protein>
<sequence length="201" mass="22424">MLAAEEGEGCAKKMGEAMLGVSLSLDDVEHLDPVVYKEVRYLLFDRVETQLQAVLLGLHEIVPPELLLVFDHKEFGLHLCGLTDIDMGDWKTSTLTSSNLKGHDVLEDVVESLTRPDQAKLLQFSTGSSQDPIQGFKGLTSYDGKICYFTLKGTEYTPGRYPVIHACYNRIDLPLYPTMDLLKEALTMVLMMSDPTGFTME</sequence>
<dbReference type="GO" id="GO:0016567">
    <property type="term" value="P:protein ubiquitination"/>
    <property type="evidence" value="ECO:0007669"/>
    <property type="project" value="TreeGrafter"/>
</dbReference>
<dbReference type="Pfam" id="PF00632">
    <property type="entry name" value="HECT"/>
    <property type="match status" value="1"/>
</dbReference>
<comment type="caution">
    <text evidence="8">The sequence shown here is derived from an EMBL/GenBank/DDBJ whole genome shotgun (WGS) entry which is preliminary data.</text>
</comment>
<dbReference type="PROSITE" id="PS50237">
    <property type="entry name" value="HECT"/>
    <property type="match status" value="1"/>
</dbReference>
<name>A0A425D4R6_APHAT</name>
<evidence type="ECO:0000256" key="4">
    <source>
        <dbReference type="ARBA" id="ARBA00022679"/>
    </source>
</evidence>
<dbReference type="PANTHER" id="PTHR11254">
    <property type="entry name" value="HECT DOMAIN UBIQUITIN-PROTEIN LIGASE"/>
    <property type="match status" value="1"/>
</dbReference>
<dbReference type="EC" id="2.3.2.26" evidence="3"/>
<dbReference type="VEuPathDB" id="FungiDB:H257_16686"/>
<keyword evidence="9" id="KW-1185">Reference proteome</keyword>
<dbReference type="GO" id="GO:0005737">
    <property type="term" value="C:cytoplasm"/>
    <property type="evidence" value="ECO:0007669"/>
    <property type="project" value="TreeGrafter"/>
</dbReference>
<organism evidence="8 9">
    <name type="scientific">Aphanomyces astaci</name>
    <name type="common">Crayfish plague agent</name>
    <dbReference type="NCBI Taxonomy" id="112090"/>
    <lineage>
        <taxon>Eukaryota</taxon>
        <taxon>Sar</taxon>
        <taxon>Stramenopiles</taxon>
        <taxon>Oomycota</taxon>
        <taxon>Saprolegniomycetes</taxon>
        <taxon>Saprolegniales</taxon>
        <taxon>Verrucalvaceae</taxon>
        <taxon>Aphanomyces</taxon>
    </lineage>
</organism>
<comment type="pathway">
    <text evidence="2">Protein modification; protein ubiquitination.</text>
</comment>
<evidence type="ECO:0000313" key="9">
    <source>
        <dbReference type="Proteomes" id="UP000284702"/>
    </source>
</evidence>
<keyword evidence="5 6" id="KW-0833">Ubl conjugation pathway</keyword>
<dbReference type="AlphaFoldDB" id="A0A425D4R6"/>
<reference evidence="8" key="1">
    <citation type="submission" date="2018-07" db="EMBL/GenBank/DDBJ databases">
        <title>Annotation of Aphanomyces astaci genome assembly.</title>
        <authorList>
            <person name="Studholme D.J."/>
        </authorList>
    </citation>
    <scope>NUCLEOTIDE SEQUENCE [LARGE SCALE GENOMIC DNA]</scope>
    <source>
        <strain evidence="8">Pc</strain>
    </source>
</reference>